<keyword evidence="1" id="KW-0812">Transmembrane</keyword>
<evidence type="ECO:0000313" key="5">
    <source>
        <dbReference type="Proteomes" id="UP000199315"/>
    </source>
</evidence>
<evidence type="ECO:0000256" key="1">
    <source>
        <dbReference type="SAM" id="Phobius"/>
    </source>
</evidence>
<evidence type="ECO:0000313" key="4">
    <source>
        <dbReference type="EMBL" id="SCP97079.1"/>
    </source>
</evidence>
<organism evidence="4 5">
    <name type="scientific">Anaerobium acetethylicum</name>
    <dbReference type="NCBI Taxonomy" id="1619234"/>
    <lineage>
        <taxon>Bacteria</taxon>
        <taxon>Bacillati</taxon>
        <taxon>Bacillota</taxon>
        <taxon>Clostridia</taxon>
        <taxon>Lachnospirales</taxon>
        <taxon>Lachnospiraceae</taxon>
        <taxon>Anaerobium</taxon>
    </lineage>
</organism>
<keyword evidence="5" id="KW-1185">Reference proteome</keyword>
<sequence>MRTKMSNILWGIAFIVVGIGFAGNALELWDFRLFFAGWWTLFIIVPCCISLVQNGPKTSTVVGIVLGVLMLMAAQGIVNWDIIGAMIVPVIFVIIGLGFIFRSTGKRNQIPPNVASHFEQADSELTAVFGERKANFRNQQFNGADINAIFGGVTLDLREAVIDHDVLIHATAIFGGADIFVPANVKVKVSSVPVFGGVSNKSMASIEPSAPTVFVNATCMFGGIDIK</sequence>
<accession>A0A1D3TT08</accession>
<feature type="transmembrane region" description="Helical" evidence="1">
    <location>
        <begin position="7"/>
        <end position="26"/>
    </location>
</feature>
<dbReference type="EMBL" id="FMKA01000008">
    <property type="protein sequence ID" value="SCP97079.1"/>
    <property type="molecule type" value="Genomic_DNA"/>
</dbReference>
<dbReference type="OrthoDB" id="3636235at2"/>
<dbReference type="Proteomes" id="UP000199315">
    <property type="component" value="Unassembled WGS sequence"/>
</dbReference>
<feature type="domain" description="LiaF transmembrane" evidence="3">
    <location>
        <begin position="9"/>
        <end position="105"/>
    </location>
</feature>
<dbReference type="AlphaFoldDB" id="A0A1D3TT08"/>
<protein>
    <submittedName>
        <fullName evidence="4">Cell wall-active antibiotics response 4TMS YvqF</fullName>
    </submittedName>
</protein>
<keyword evidence="1" id="KW-1133">Transmembrane helix</keyword>
<proteinExistence type="predicted"/>
<dbReference type="InterPro" id="IPR024425">
    <property type="entry name" value="LiaF-like_C"/>
</dbReference>
<dbReference type="Pfam" id="PF09922">
    <property type="entry name" value="LiaF-like_C"/>
    <property type="match status" value="1"/>
</dbReference>
<evidence type="ECO:0000259" key="3">
    <source>
        <dbReference type="Pfam" id="PF22570"/>
    </source>
</evidence>
<gene>
    <name evidence="4" type="ORF">SAMN05421730_100851</name>
</gene>
<name>A0A1D3TT08_9FIRM</name>
<keyword evidence="1" id="KW-0472">Membrane</keyword>
<dbReference type="RefSeq" id="WP_091232806.1">
    <property type="nucleotide sequence ID" value="NZ_FMKA01000008.1"/>
</dbReference>
<dbReference type="STRING" id="1619234.SAMN05421730_100851"/>
<dbReference type="PANTHER" id="PTHR40763:SF5">
    <property type="entry name" value="MEMBRANE PROTEIN"/>
    <property type="match status" value="1"/>
</dbReference>
<feature type="domain" description="Cell wall-active antibiotics response LiaF-like C-terminal" evidence="2">
    <location>
        <begin position="129"/>
        <end position="199"/>
    </location>
</feature>
<dbReference type="PANTHER" id="PTHR40763">
    <property type="entry name" value="MEMBRANE PROTEIN-RELATED"/>
    <property type="match status" value="1"/>
</dbReference>
<feature type="transmembrane region" description="Helical" evidence="1">
    <location>
        <begin position="59"/>
        <end position="77"/>
    </location>
</feature>
<dbReference type="Pfam" id="PF22570">
    <property type="entry name" value="LiaF-TM"/>
    <property type="match status" value="1"/>
</dbReference>
<evidence type="ECO:0000259" key="2">
    <source>
        <dbReference type="Pfam" id="PF09922"/>
    </source>
</evidence>
<reference evidence="4 5" key="1">
    <citation type="submission" date="2016-09" db="EMBL/GenBank/DDBJ databases">
        <authorList>
            <person name="Capua I."/>
            <person name="De Benedictis P."/>
            <person name="Joannis T."/>
            <person name="Lombin L.H."/>
            <person name="Cattoli G."/>
        </authorList>
    </citation>
    <scope>NUCLEOTIDE SEQUENCE [LARGE SCALE GENOMIC DNA]</scope>
    <source>
        <strain evidence="4 5">GluBS11</strain>
    </source>
</reference>
<feature type="transmembrane region" description="Helical" evidence="1">
    <location>
        <begin position="83"/>
        <end position="101"/>
    </location>
</feature>
<dbReference type="InterPro" id="IPR054331">
    <property type="entry name" value="LiaF_TM"/>
</dbReference>
<feature type="transmembrane region" description="Helical" evidence="1">
    <location>
        <begin position="32"/>
        <end position="52"/>
    </location>
</feature>